<feature type="transmembrane region" description="Helical" evidence="7">
    <location>
        <begin position="237"/>
        <end position="259"/>
    </location>
</feature>
<organism evidence="9 10">
    <name type="scientific">Sphaerochaeta halotolerans</name>
    <dbReference type="NCBI Taxonomy" id="2293840"/>
    <lineage>
        <taxon>Bacteria</taxon>
        <taxon>Pseudomonadati</taxon>
        <taxon>Spirochaetota</taxon>
        <taxon>Spirochaetia</taxon>
        <taxon>Spirochaetales</taxon>
        <taxon>Sphaerochaetaceae</taxon>
        <taxon>Sphaerochaeta</taxon>
    </lineage>
</organism>
<dbReference type="SUPFAM" id="SSF161098">
    <property type="entry name" value="MetI-like"/>
    <property type="match status" value="1"/>
</dbReference>
<comment type="subcellular location">
    <subcellularLocation>
        <location evidence="1 7">Cell membrane</location>
        <topology evidence="1 7">Multi-pass membrane protein</topology>
    </subcellularLocation>
</comment>
<protein>
    <submittedName>
        <fullName evidence="9">ABC transporter permease</fullName>
    </submittedName>
</protein>
<evidence type="ECO:0000256" key="2">
    <source>
        <dbReference type="ARBA" id="ARBA00022448"/>
    </source>
</evidence>
<keyword evidence="3" id="KW-1003">Cell membrane</keyword>
<dbReference type="Gene3D" id="1.10.3720.10">
    <property type="entry name" value="MetI-like"/>
    <property type="match status" value="1"/>
</dbReference>
<dbReference type="Pfam" id="PF19300">
    <property type="entry name" value="BPD_transp_1_N"/>
    <property type="match status" value="1"/>
</dbReference>
<comment type="caution">
    <text evidence="9">The sequence shown here is derived from an EMBL/GenBank/DDBJ whole genome shotgun (WGS) entry which is preliminary data.</text>
</comment>
<keyword evidence="10" id="KW-1185">Reference proteome</keyword>
<evidence type="ECO:0000313" key="9">
    <source>
        <dbReference type="EMBL" id="RFU93805.1"/>
    </source>
</evidence>
<keyword evidence="4 7" id="KW-0812">Transmembrane</keyword>
<evidence type="ECO:0000256" key="1">
    <source>
        <dbReference type="ARBA" id="ARBA00004651"/>
    </source>
</evidence>
<evidence type="ECO:0000256" key="5">
    <source>
        <dbReference type="ARBA" id="ARBA00022989"/>
    </source>
</evidence>
<comment type="similarity">
    <text evidence="7">Belongs to the binding-protein-dependent transport system permease family.</text>
</comment>
<dbReference type="PROSITE" id="PS50928">
    <property type="entry name" value="ABC_TM1"/>
    <property type="match status" value="1"/>
</dbReference>
<feature type="transmembrane region" description="Helical" evidence="7">
    <location>
        <begin position="283"/>
        <end position="306"/>
    </location>
</feature>
<evidence type="ECO:0000256" key="3">
    <source>
        <dbReference type="ARBA" id="ARBA00022475"/>
    </source>
</evidence>
<dbReference type="PANTHER" id="PTHR43163:SF6">
    <property type="entry name" value="DIPEPTIDE TRANSPORT SYSTEM PERMEASE PROTEIN DPPB-RELATED"/>
    <property type="match status" value="1"/>
</dbReference>
<sequence length="320" mass="35584">MGKYIVKRLLSLIPVLIGVSLIVFFMVRLIPGSALQMYMGTQVEATPEQMEQLKRLFGEDKPIPVLYIEWVGDIMRGDFGYSLRTGRPVLPDILSRLPISLELTLYSLVLALLIGIPLGILSSLKQDTFGDFLNRIIGLIGLSLPQFWLAALMVIAFSSSQGWIPMGNYVSLFENPLQNLKMFFLPSLAIGFGFAAVVMRYTRNSMLEVLQMDYVRTAKAKGLPKRKVIIIHALKNAILPVITVTGFNAGYLLGGSIVIEEVFALPGMGRLALYAINQRDYPVIQAIMLVIASLFVLVNLVTDLVYAMADPRIRLVDEEK</sequence>
<evidence type="ECO:0000256" key="7">
    <source>
        <dbReference type="RuleBase" id="RU363032"/>
    </source>
</evidence>
<dbReference type="GO" id="GO:0005886">
    <property type="term" value="C:plasma membrane"/>
    <property type="evidence" value="ECO:0007669"/>
    <property type="project" value="UniProtKB-SubCell"/>
</dbReference>
<dbReference type="InterPro" id="IPR000515">
    <property type="entry name" value="MetI-like"/>
</dbReference>
<dbReference type="EMBL" id="QUWK01000018">
    <property type="protein sequence ID" value="RFU93805.1"/>
    <property type="molecule type" value="Genomic_DNA"/>
</dbReference>
<evidence type="ECO:0000256" key="6">
    <source>
        <dbReference type="ARBA" id="ARBA00023136"/>
    </source>
</evidence>
<feature type="transmembrane region" description="Helical" evidence="7">
    <location>
        <begin position="12"/>
        <end position="30"/>
    </location>
</feature>
<reference evidence="9 10" key="2">
    <citation type="submission" date="2018-09" db="EMBL/GenBank/DDBJ databases">
        <title>Genome of Sphaerochaeta halotolerans strain 4-11.</title>
        <authorList>
            <person name="Nazina T.N."/>
            <person name="Sokolova D.S."/>
        </authorList>
    </citation>
    <scope>NUCLEOTIDE SEQUENCE [LARGE SCALE GENOMIC DNA]</scope>
    <source>
        <strain evidence="9 10">4-11</strain>
    </source>
</reference>
<feature type="transmembrane region" description="Helical" evidence="7">
    <location>
        <begin position="183"/>
        <end position="202"/>
    </location>
</feature>
<dbReference type="GO" id="GO:0071916">
    <property type="term" value="F:dipeptide transmembrane transporter activity"/>
    <property type="evidence" value="ECO:0007669"/>
    <property type="project" value="TreeGrafter"/>
</dbReference>
<dbReference type="Proteomes" id="UP000264002">
    <property type="component" value="Unassembled WGS sequence"/>
</dbReference>
<feature type="transmembrane region" description="Helical" evidence="7">
    <location>
        <begin position="136"/>
        <end position="163"/>
    </location>
</feature>
<accession>A0A372MDC8</accession>
<dbReference type="InterPro" id="IPR045621">
    <property type="entry name" value="BPD_transp_1_N"/>
</dbReference>
<gene>
    <name evidence="9" type="ORF">DYP60_12880</name>
</gene>
<proteinExistence type="inferred from homology"/>
<evidence type="ECO:0000256" key="4">
    <source>
        <dbReference type="ARBA" id="ARBA00022692"/>
    </source>
</evidence>
<feature type="transmembrane region" description="Helical" evidence="7">
    <location>
        <begin position="103"/>
        <end position="124"/>
    </location>
</feature>
<dbReference type="AlphaFoldDB" id="A0A372MDC8"/>
<dbReference type="CDD" id="cd06261">
    <property type="entry name" value="TM_PBP2"/>
    <property type="match status" value="1"/>
</dbReference>
<name>A0A372MDC8_9SPIR</name>
<dbReference type="InterPro" id="IPR035906">
    <property type="entry name" value="MetI-like_sf"/>
</dbReference>
<feature type="domain" description="ABC transmembrane type-1" evidence="8">
    <location>
        <begin position="97"/>
        <end position="302"/>
    </location>
</feature>
<keyword evidence="5 7" id="KW-1133">Transmembrane helix</keyword>
<evidence type="ECO:0000313" key="10">
    <source>
        <dbReference type="Proteomes" id="UP000264002"/>
    </source>
</evidence>
<dbReference type="Pfam" id="PF00528">
    <property type="entry name" value="BPD_transp_1"/>
    <property type="match status" value="1"/>
</dbReference>
<reference evidence="10" key="1">
    <citation type="submission" date="2018-08" db="EMBL/GenBank/DDBJ databases">
        <authorList>
            <person name="Grouzdev D.S."/>
            <person name="Krutkina M.S."/>
        </authorList>
    </citation>
    <scope>NUCLEOTIDE SEQUENCE [LARGE SCALE GENOMIC DNA]</scope>
    <source>
        <strain evidence="10">4-11</strain>
    </source>
</reference>
<dbReference type="PANTHER" id="PTHR43163">
    <property type="entry name" value="DIPEPTIDE TRANSPORT SYSTEM PERMEASE PROTEIN DPPB-RELATED"/>
    <property type="match status" value="1"/>
</dbReference>
<keyword evidence="2 7" id="KW-0813">Transport</keyword>
<evidence type="ECO:0000259" key="8">
    <source>
        <dbReference type="PROSITE" id="PS50928"/>
    </source>
</evidence>
<keyword evidence="6 7" id="KW-0472">Membrane</keyword>
<dbReference type="RefSeq" id="WP_117331424.1">
    <property type="nucleotide sequence ID" value="NZ_QUWK01000018.1"/>
</dbReference>